<dbReference type="InterPro" id="IPR028098">
    <property type="entry name" value="Glyco_trans_4-like_N"/>
</dbReference>
<dbReference type="GO" id="GO:1901135">
    <property type="term" value="P:carbohydrate derivative metabolic process"/>
    <property type="evidence" value="ECO:0007669"/>
    <property type="project" value="UniProtKB-ARBA"/>
</dbReference>
<dbReference type="Pfam" id="PF13579">
    <property type="entry name" value="Glyco_trans_4_4"/>
    <property type="match status" value="1"/>
</dbReference>
<evidence type="ECO:0000313" key="3">
    <source>
        <dbReference type="EMBL" id="CAA9891485.1"/>
    </source>
</evidence>
<dbReference type="AlphaFoldDB" id="A0A8S0YAB0"/>
<feature type="domain" description="Glycosyl transferase family 1" evidence="1">
    <location>
        <begin position="169"/>
        <end position="335"/>
    </location>
</feature>
<accession>A0A8S0YAB0</accession>
<reference evidence="3 4" key="1">
    <citation type="submission" date="2020-02" db="EMBL/GenBank/DDBJ databases">
        <authorList>
            <person name="Hogendoorn C."/>
        </authorList>
    </citation>
    <scope>NUCLEOTIDE SEQUENCE [LARGE SCALE GENOMIC DNA]</scope>
    <source>
        <strain evidence="3">METHB21</strain>
    </source>
</reference>
<dbReference type="PANTHER" id="PTHR12526:SF630">
    <property type="entry name" value="GLYCOSYLTRANSFERASE"/>
    <property type="match status" value="1"/>
</dbReference>
<feature type="domain" description="Glycosyltransferase subfamily 4-like N-terminal" evidence="2">
    <location>
        <begin position="9"/>
        <end position="152"/>
    </location>
</feature>
<keyword evidence="4" id="KW-1185">Reference proteome</keyword>
<dbReference type="Gene3D" id="3.40.50.2000">
    <property type="entry name" value="Glycogen Phosphorylase B"/>
    <property type="match status" value="2"/>
</dbReference>
<organism evidence="3 4">
    <name type="scientific">Candidatus Methylobacter favarea</name>
    <dbReference type="NCBI Taxonomy" id="2707345"/>
    <lineage>
        <taxon>Bacteria</taxon>
        <taxon>Pseudomonadati</taxon>
        <taxon>Pseudomonadota</taxon>
        <taxon>Gammaproteobacteria</taxon>
        <taxon>Methylococcales</taxon>
        <taxon>Methylococcaceae</taxon>
        <taxon>Methylobacter</taxon>
    </lineage>
</organism>
<evidence type="ECO:0000313" key="4">
    <source>
        <dbReference type="Proteomes" id="UP000494216"/>
    </source>
</evidence>
<dbReference type="EMBL" id="CADCXN010000071">
    <property type="protein sequence ID" value="CAA9891485.1"/>
    <property type="molecule type" value="Genomic_DNA"/>
</dbReference>
<dbReference type="PANTHER" id="PTHR12526">
    <property type="entry name" value="GLYCOSYLTRANSFERASE"/>
    <property type="match status" value="1"/>
</dbReference>
<name>A0A8S0YAB0_9GAMM</name>
<comment type="caution">
    <text evidence="3">The sequence shown here is derived from an EMBL/GenBank/DDBJ whole genome shotgun (WGS) entry which is preliminary data.</text>
</comment>
<evidence type="ECO:0008006" key="5">
    <source>
        <dbReference type="Google" id="ProtNLM"/>
    </source>
</evidence>
<evidence type="ECO:0000259" key="1">
    <source>
        <dbReference type="Pfam" id="PF00534"/>
    </source>
</evidence>
<dbReference type="InterPro" id="IPR001296">
    <property type="entry name" value="Glyco_trans_1"/>
</dbReference>
<dbReference type="Pfam" id="PF00534">
    <property type="entry name" value="Glycos_transf_1"/>
    <property type="match status" value="1"/>
</dbReference>
<dbReference type="CDD" id="cd03808">
    <property type="entry name" value="GT4_CapM-like"/>
    <property type="match status" value="1"/>
</dbReference>
<dbReference type="SUPFAM" id="SSF53756">
    <property type="entry name" value="UDP-Glycosyltransferase/glycogen phosphorylase"/>
    <property type="match status" value="1"/>
</dbReference>
<protein>
    <recommendedName>
        <fullName evidence="5">Glycosyltransferase family 4 protein</fullName>
    </recommendedName>
</protein>
<proteinExistence type="predicted"/>
<gene>
    <name evidence="3" type="ORF">METHB2_410027</name>
</gene>
<dbReference type="Proteomes" id="UP000494216">
    <property type="component" value="Unassembled WGS sequence"/>
</dbReference>
<evidence type="ECO:0000259" key="2">
    <source>
        <dbReference type="Pfam" id="PF13579"/>
    </source>
</evidence>
<dbReference type="GO" id="GO:0016757">
    <property type="term" value="F:glycosyltransferase activity"/>
    <property type="evidence" value="ECO:0007669"/>
    <property type="project" value="InterPro"/>
</dbReference>
<sequence length="367" mass="41189">MPHLAALSRKYDVTLIVNLDDQGFLNELQLPITVISVNIVRQIALWQDLKALWQLIWIFRNQPFQLVHSISPKGGLLGMIAARIADVKIRIHTFQGEVWANRQGGWRVILKFMDKLVARIATQLTVVSHSERQFLIDEGVISSEKSIVLANGSICGVDSERFYPNTAMREDIRKELGINEASIVILFLGRINRDKGVFDLAESFTEIAATIPDAILLFVGPDEEQIFEDIQRICASCREQIKRVELTSSPQHYLWASDVLCLPSYREGFPIAIIEAAATGIPSVCSRIYGITDAVEDGRTGLLFTAGKVDELTRALLKLIQNPDLRQQLGKAARSRVVKLFPSHKIIEEMLGLYEHLLSGYQDAIIE</sequence>